<dbReference type="GO" id="GO:0007155">
    <property type="term" value="P:cell adhesion"/>
    <property type="evidence" value="ECO:0007669"/>
    <property type="project" value="InterPro"/>
</dbReference>
<dbReference type="InterPro" id="IPR010809">
    <property type="entry name" value="FliD_C"/>
</dbReference>
<dbReference type="GO" id="GO:0071973">
    <property type="term" value="P:bacterial-type flagellum-dependent cell motility"/>
    <property type="evidence" value="ECO:0007669"/>
    <property type="project" value="TreeGrafter"/>
</dbReference>
<reference evidence="8" key="1">
    <citation type="submission" date="2005-12" db="EMBL/GenBank/DDBJ databases">
        <title>Complete sequence of Moorella thermoacetica ATCC 39073.</title>
        <authorList>
            <consortium name="US DOE Joint Genome Institute"/>
            <person name="Copeland A."/>
            <person name="Lucas S."/>
            <person name="Lapidus A."/>
            <person name="Barry K."/>
            <person name="Detter J.C."/>
            <person name="Glavina T."/>
            <person name="Hammon N."/>
            <person name="Israni S."/>
            <person name="Pitluck S."/>
            <person name="Chertkov O."/>
            <person name="Saunders E.H."/>
            <person name="Brettin T."/>
            <person name="Bruce D."/>
            <person name="Han C."/>
            <person name="Tapia R."/>
            <person name="Gilna P."/>
            <person name="Schmutz J."/>
            <person name="Larimer F."/>
            <person name="Land M."/>
            <person name="Kyrpides N."/>
            <person name="Anderson I."/>
            <person name="Richardson P."/>
            <person name="Ragsdale S."/>
        </authorList>
    </citation>
    <scope>NUCLEOTIDE SEQUENCE</scope>
    <source>
        <strain evidence="8">ATCC 39073</strain>
    </source>
</reference>
<comment type="subcellular location">
    <subcellularLocation>
        <location evidence="5">Secreted</location>
    </subcellularLocation>
    <subcellularLocation>
        <location evidence="5">Bacterial flagellum</location>
    </subcellularLocation>
</comment>
<proteinExistence type="inferred from homology"/>
<dbReference type="GO" id="GO:0009421">
    <property type="term" value="C:bacterial-type flagellum filament cap"/>
    <property type="evidence" value="ECO:0007669"/>
    <property type="project" value="InterPro"/>
</dbReference>
<dbReference type="PATRIC" id="fig|264732.11.peg.821"/>
<evidence type="ECO:0000256" key="1">
    <source>
        <dbReference type="ARBA" id="ARBA00009764"/>
    </source>
</evidence>
<comment type="subunit">
    <text evidence="2 5">Homopentamer.</text>
</comment>
<keyword evidence="8" id="KW-0969">Cilium</keyword>
<dbReference type="PANTHER" id="PTHR30288:SF0">
    <property type="entry name" value="FLAGELLAR HOOK-ASSOCIATED PROTEIN 2"/>
    <property type="match status" value="1"/>
</dbReference>
<dbReference type="GO" id="GO:0005576">
    <property type="term" value="C:extracellular region"/>
    <property type="evidence" value="ECO:0007669"/>
    <property type="project" value="UniProtKB-SubCell"/>
</dbReference>
<dbReference type="eggNOG" id="COG1345">
    <property type="taxonomic scope" value="Bacteria"/>
</dbReference>
<dbReference type="Pfam" id="PF02465">
    <property type="entry name" value="FliD_N"/>
    <property type="match status" value="1"/>
</dbReference>
<evidence type="ECO:0000313" key="8">
    <source>
        <dbReference type="EMBL" id="ABC19083.1"/>
    </source>
</evidence>
<dbReference type="InterPro" id="IPR003481">
    <property type="entry name" value="FliD_N"/>
</dbReference>
<feature type="domain" description="Flagellar hook-associated protein 2 C-terminal" evidence="7">
    <location>
        <begin position="375"/>
        <end position="613"/>
    </location>
</feature>
<dbReference type="Pfam" id="PF07196">
    <property type="entry name" value="Flagellin_IN"/>
    <property type="match status" value="1"/>
</dbReference>
<dbReference type="OrthoDB" id="9776025at2"/>
<dbReference type="HOGENOM" id="CLU_015182_4_0_9"/>
<comment type="similarity">
    <text evidence="1 5">Belongs to the FliD family.</text>
</comment>
<dbReference type="InterPro" id="IPR010810">
    <property type="entry name" value="Flagellin_hook_IN_motif"/>
</dbReference>
<evidence type="ECO:0000259" key="7">
    <source>
        <dbReference type="Pfam" id="PF07195"/>
    </source>
</evidence>
<dbReference type="Pfam" id="PF07195">
    <property type="entry name" value="FliD_C"/>
    <property type="match status" value="1"/>
</dbReference>
<feature type="coiled-coil region" evidence="5">
    <location>
        <begin position="570"/>
        <end position="615"/>
    </location>
</feature>
<keyword evidence="5" id="KW-0964">Secreted</keyword>
<evidence type="ECO:0000256" key="3">
    <source>
        <dbReference type="ARBA" id="ARBA00023054"/>
    </source>
</evidence>
<keyword evidence="8" id="KW-0966">Cell projection</keyword>
<accession>Q2RKF6</accession>
<comment type="function">
    <text evidence="5">Required for morphogenesis and for the elongation of the flagellar filament by facilitating polymerization of the flagellin monomers at the tip of growing filament. Forms a capping structure, which prevents flagellin subunits (transported through the central channel of the flagellum) from leaking out without polymerization at the distal end.</text>
</comment>
<keyword evidence="8" id="KW-0282">Flagellum</keyword>
<feature type="domain" description="Flagellar hook-associated protein 2 N-terminal" evidence="6">
    <location>
        <begin position="12"/>
        <end position="108"/>
    </location>
</feature>
<gene>
    <name evidence="8" type="ordered locus">Moth_0765</name>
</gene>
<organism evidence="8">
    <name type="scientific">Moorella thermoacetica (strain ATCC 39073 / JCM 9320)</name>
    <dbReference type="NCBI Taxonomy" id="264732"/>
    <lineage>
        <taxon>Bacteria</taxon>
        <taxon>Bacillati</taxon>
        <taxon>Bacillota</taxon>
        <taxon>Clostridia</taxon>
        <taxon>Neomoorellales</taxon>
        <taxon>Neomoorellaceae</taxon>
        <taxon>Neomoorella</taxon>
    </lineage>
</organism>
<evidence type="ECO:0000256" key="2">
    <source>
        <dbReference type="ARBA" id="ARBA00011255"/>
    </source>
</evidence>
<dbReference type="STRING" id="264732.Moth_0765"/>
<keyword evidence="3 5" id="KW-0175">Coiled coil</keyword>
<evidence type="ECO:0000256" key="5">
    <source>
        <dbReference type="RuleBase" id="RU362066"/>
    </source>
</evidence>
<sequence>MASGIYFSGLASGLDTESIITQLMDLERIPLTRLQQRKNQYNVEKNAWHDIYTRLSSLQSKLGDLKLASTFTGMKATSSNTLALTATAASNAPAGSYQVSIIQLAQAHKVASQNLVYGTEAQLLTDTFTDATYTSSVATLNNLTQDTANGLLKLASGATGSITSNAINVNAANGGRLALTVNQQERLNANYVYQYRTFDGTTWSEWQTLGNLTGDGSGIFKSHTLTADISGNVQQVEIKATLNGDFGASVIPMLADWTATFQPAEPVTSDTVALGLSGSFTITVGSETRNITINENDSLQSIASLINAVPSEGETGPGAGDIVTASVIDHRLVITSKTTGSNGAISFSDPDGVLNKLGLVDASGVILPRAVIQDAKDAVFTVDGLTITRSTNTITDVIQGVTLNLLAVTDTNGNGTIEPAETLNLEISHDTQKAVDAIQAMVDQYNSVMEFISTKAGDKGDLQGDPTLARFKNDLWQLMTDRVAGLTGTYQTPWSIGISTGAVVGSGSLTFDRNGKITLDTTKLTSALETDPTAVMAIFTNSSETGLVDKLDSYLTSLVRSGDGIIPSREQSLQNIMDDIDDQIARMEDRLTMREEQLRRQFTAMEQALAALQSQGNWLAGQIAGLGAYQQK</sequence>
<dbReference type="GO" id="GO:0009424">
    <property type="term" value="C:bacterial-type flagellum hook"/>
    <property type="evidence" value="ECO:0007669"/>
    <property type="project" value="UniProtKB-UniRule"/>
</dbReference>
<protein>
    <recommendedName>
        <fullName evidence="5">Flagellar hook-associated protein 2</fullName>
        <shortName evidence="5">HAP2</shortName>
    </recommendedName>
    <alternativeName>
        <fullName evidence="5">Flagellar cap protein</fullName>
    </alternativeName>
</protein>
<name>Q2RKF6_MOOTA</name>
<dbReference type="KEGG" id="mta:Moth_0765"/>
<evidence type="ECO:0000256" key="4">
    <source>
        <dbReference type="ARBA" id="ARBA00023143"/>
    </source>
</evidence>
<dbReference type="InterPro" id="IPR040026">
    <property type="entry name" value="FliD"/>
</dbReference>
<keyword evidence="4 5" id="KW-0975">Bacterial flagellum</keyword>
<dbReference type="EnsemblBacteria" id="ABC19083">
    <property type="protein sequence ID" value="ABC19083"/>
    <property type="gene ID" value="Moth_0765"/>
</dbReference>
<dbReference type="PANTHER" id="PTHR30288">
    <property type="entry name" value="FLAGELLAR CAP/ASSEMBLY PROTEIN FLID"/>
    <property type="match status" value="1"/>
</dbReference>
<dbReference type="AlphaFoldDB" id="Q2RKF6"/>
<evidence type="ECO:0000259" key="6">
    <source>
        <dbReference type="Pfam" id="PF02465"/>
    </source>
</evidence>
<dbReference type="EMBL" id="CP000232">
    <property type="protein sequence ID" value="ABC19083.1"/>
    <property type="molecule type" value="Genomic_DNA"/>
</dbReference>